<accession>D3UGB1</accession>
<evidence type="ECO:0000313" key="11">
    <source>
        <dbReference type="Proteomes" id="UP000001522"/>
    </source>
</evidence>
<dbReference type="PANTHER" id="PTHR13891:SF1">
    <property type="entry name" value="CYTOCHROME C OXIDASE ASSEMBLY FACTOR 7"/>
    <property type="match status" value="1"/>
</dbReference>
<comment type="subcellular location">
    <subcellularLocation>
        <location evidence="9">Secreted</location>
    </subcellularLocation>
</comment>
<comment type="catalytic activity">
    <reaction evidence="1 9">
        <text>a beta-lactam + H2O = a substituted beta-amino acid</text>
        <dbReference type="Rhea" id="RHEA:20401"/>
        <dbReference type="ChEBI" id="CHEBI:15377"/>
        <dbReference type="ChEBI" id="CHEBI:35627"/>
        <dbReference type="ChEBI" id="CHEBI:140347"/>
        <dbReference type="EC" id="3.5.2.6"/>
    </reaction>
</comment>
<dbReference type="GO" id="GO:0046677">
    <property type="term" value="P:response to antibiotic"/>
    <property type="evidence" value="ECO:0007669"/>
    <property type="project" value="UniProtKB-KW"/>
</dbReference>
<evidence type="ECO:0000256" key="1">
    <source>
        <dbReference type="ARBA" id="ARBA00001526"/>
    </source>
</evidence>
<dbReference type="RefSeq" id="WP_013022626.1">
    <property type="nucleotide sequence ID" value="NC_013949.1"/>
</dbReference>
<evidence type="ECO:0000256" key="6">
    <source>
        <dbReference type="ARBA" id="ARBA00022803"/>
    </source>
</evidence>
<dbReference type="GO" id="GO:0005576">
    <property type="term" value="C:extracellular region"/>
    <property type="evidence" value="ECO:0007669"/>
    <property type="project" value="UniProtKB-SubCell"/>
</dbReference>
<keyword evidence="11" id="KW-1185">Reference proteome</keyword>
<evidence type="ECO:0000313" key="10">
    <source>
        <dbReference type="EMBL" id="CBG39532.1"/>
    </source>
</evidence>
<dbReference type="InterPro" id="IPR040239">
    <property type="entry name" value="HcpB-like"/>
</dbReference>
<dbReference type="Proteomes" id="UP000001522">
    <property type="component" value="Chromosome"/>
</dbReference>
<dbReference type="SMART" id="SM00671">
    <property type="entry name" value="SEL1"/>
    <property type="match status" value="4"/>
</dbReference>
<protein>
    <recommendedName>
        <fullName evidence="3 9">Beta-lactamase</fullName>
        <ecNumber evidence="3 9">3.5.2.6</ecNumber>
    </recommendedName>
</protein>
<reference evidence="10 11" key="1">
    <citation type="journal article" date="2010" name="BMC Genomics">
        <title>Comparative genomics and proteomics of Helicobacter mustelae, an ulcerogenic and carcinogenic gastric pathogen.</title>
        <authorList>
            <person name="O'Toole P.W."/>
            <person name="Snelling W.J."/>
            <person name="Canchaya C."/>
            <person name="Forde B.M."/>
            <person name="Hardie K.R."/>
            <person name="Josenhans C."/>
            <person name="Graham R.L.J."/>
            <person name="McMullan G."/>
            <person name="Parkhill J."/>
            <person name="Belda E."/>
            <person name="Bentley S.D."/>
        </authorList>
    </citation>
    <scope>NUCLEOTIDE SEQUENCE [LARGE SCALE GENOMIC DNA]</scope>
    <source>
        <strain evidence="11">ATCC 43772 / LMG 18044 / NCTC 12198 / 12198</strain>
    </source>
</reference>
<comment type="function">
    <text evidence="9">Hydrolyzes 6-aminopenicillinic acid and 7-aminocephalosporanic acid (ACA) derivatives.</text>
</comment>
<dbReference type="STRING" id="679897.HMU02700"/>
<dbReference type="Pfam" id="PF08238">
    <property type="entry name" value="Sel1"/>
    <property type="match status" value="4"/>
</dbReference>
<feature type="signal peptide" evidence="9">
    <location>
        <begin position="1"/>
        <end position="17"/>
    </location>
</feature>
<dbReference type="InterPro" id="IPR011990">
    <property type="entry name" value="TPR-like_helical_dom_sf"/>
</dbReference>
<keyword evidence="9" id="KW-0964">Secreted</keyword>
<keyword evidence="6" id="KW-0802">TPR repeat</keyword>
<feature type="chain" id="PRO_5023971661" description="Beta-lactamase" evidence="9">
    <location>
        <begin position="18"/>
        <end position="210"/>
    </location>
</feature>
<evidence type="ECO:0000256" key="9">
    <source>
        <dbReference type="RuleBase" id="RU366075"/>
    </source>
</evidence>
<dbReference type="eggNOG" id="COG0790">
    <property type="taxonomic scope" value="Bacteria"/>
</dbReference>
<dbReference type="GO" id="GO:0008800">
    <property type="term" value="F:beta-lactamase activity"/>
    <property type="evidence" value="ECO:0007669"/>
    <property type="project" value="UniProtKB-UniRule"/>
</dbReference>
<keyword evidence="9" id="KW-0732">Signal</keyword>
<dbReference type="Gene3D" id="1.25.40.10">
    <property type="entry name" value="Tetratricopeptide repeat domain"/>
    <property type="match status" value="2"/>
</dbReference>
<name>D3UGB1_HELM1</name>
<evidence type="ECO:0000256" key="5">
    <source>
        <dbReference type="ARBA" id="ARBA00022801"/>
    </source>
</evidence>
<dbReference type="PANTHER" id="PTHR13891">
    <property type="entry name" value="CYTOCHROME C OXIDASE ASSEMBLY FACTOR 7"/>
    <property type="match status" value="1"/>
</dbReference>
<dbReference type="AlphaFoldDB" id="D3UGB1"/>
<dbReference type="EC" id="3.5.2.6" evidence="3 9"/>
<dbReference type="HOGENOM" id="CLU_000288_36_7_7"/>
<dbReference type="SUPFAM" id="SSF81901">
    <property type="entry name" value="HCP-like"/>
    <property type="match status" value="1"/>
</dbReference>
<evidence type="ECO:0000256" key="4">
    <source>
        <dbReference type="ARBA" id="ARBA00022737"/>
    </source>
</evidence>
<gene>
    <name evidence="10" type="ordered locus">HMU02700</name>
</gene>
<evidence type="ECO:0000256" key="8">
    <source>
        <dbReference type="ARBA" id="ARBA00023251"/>
    </source>
</evidence>
<keyword evidence="8" id="KW-0046">Antibiotic resistance</keyword>
<organism evidence="10 11">
    <name type="scientific">Helicobacter mustelae (strain ATCC 43772 / CCUG 25715 / CIP 103759 / LMG 18044 / NCTC 12198 / R85-136P)</name>
    <name type="common">Campylobacter mustelae</name>
    <dbReference type="NCBI Taxonomy" id="679897"/>
    <lineage>
        <taxon>Bacteria</taxon>
        <taxon>Pseudomonadati</taxon>
        <taxon>Campylobacterota</taxon>
        <taxon>Epsilonproteobacteria</taxon>
        <taxon>Campylobacterales</taxon>
        <taxon>Helicobacteraceae</taxon>
        <taxon>Helicobacter</taxon>
    </lineage>
</organism>
<sequence>MKILAFFLLSFSLGLGAPGDAFVKQGQRFYETKDYDEAKSYYQKACDMGNMLGCSGIGMLYENGFGVERDYKKAKQYFDFACKNHDSFGCFQTRLLEIGPKAEKYYQALCDEDEDGIGCQRLADLYYKELGVNKNLQNAAFYYQRACALLVPEACFNLAIMYERGQGKLKKNLEIALAYFYLARNYFEKECQEGQESSCKILHSINMVQD</sequence>
<evidence type="ECO:0000256" key="3">
    <source>
        <dbReference type="ARBA" id="ARBA00012865"/>
    </source>
</evidence>
<keyword evidence="7" id="KW-1015">Disulfide bond</keyword>
<keyword evidence="4" id="KW-0677">Repeat</keyword>
<evidence type="ECO:0000256" key="7">
    <source>
        <dbReference type="ARBA" id="ARBA00023157"/>
    </source>
</evidence>
<dbReference type="EMBL" id="FN555004">
    <property type="protein sequence ID" value="CBG39532.1"/>
    <property type="molecule type" value="Genomic_DNA"/>
</dbReference>
<keyword evidence="5 9" id="KW-0378">Hydrolase</keyword>
<comment type="similarity">
    <text evidence="2 9">Belongs to the hcp beta-lactamase family.</text>
</comment>
<dbReference type="InterPro" id="IPR006597">
    <property type="entry name" value="Sel1-like"/>
</dbReference>
<proteinExistence type="inferred from homology"/>
<evidence type="ECO:0000256" key="2">
    <source>
        <dbReference type="ARBA" id="ARBA00008486"/>
    </source>
</evidence>
<dbReference type="KEGG" id="hms:HMU02700"/>